<dbReference type="AlphaFoldDB" id="A0A9W7WSC1"/>
<evidence type="ECO:0000313" key="3">
    <source>
        <dbReference type="Proteomes" id="UP001059041"/>
    </source>
</evidence>
<organism evidence="2 3">
    <name type="scientific">Triplophysa rosa</name>
    <name type="common">Cave loach</name>
    <dbReference type="NCBI Taxonomy" id="992332"/>
    <lineage>
        <taxon>Eukaryota</taxon>
        <taxon>Metazoa</taxon>
        <taxon>Chordata</taxon>
        <taxon>Craniata</taxon>
        <taxon>Vertebrata</taxon>
        <taxon>Euteleostomi</taxon>
        <taxon>Actinopterygii</taxon>
        <taxon>Neopterygii</taxon>
        <taxon>Teleostei</taxon>
        <taxon>Ostariophysi</taxon>
        <taxon>Cypriniformes</taxon>
        <taxon>Nemacheilidae</taxon>
        <taxon>Triplophysa</taxon>
    </lineage>
</organism>
<name>A0A9W7WSC1_TRIRA</name>
<dbReference type="EMBL" id="JAFHDT010000007">
    <property type="protein sequence ID" value="KAI7807376.1"/>
    <property type="molecule type" value="Genomic_DNA"/>
</dbReference>
<keyword evidence="3" id="KW-1185">Reference proteome</keyword>
<reference evidence="2" key="1">
    <citation type="submission" date="2021-02" db="EMBL/GenBank/DDBJ databases">
        <title>Comparative genomics reveals that relaxation of natural selection precedes convergent phenotypic evolution of cavefish.</title>
        <authorList>
            <person name="Peng Z."/>
        </authorList>
    </citation>
    <scope>NUCLEOTIDE SEQUENCE</scope>
    <source>
        <tissue evidence="2">Muscle</tissue>
    </source>
</reference>
<protein>
    <submittedName>
        <fullName evidence="2">Uncharacterized protein</fullName>
    </submittedName>
</protein>
<comment type="caution">
    <text evidence="2">The sequence shown here is derived from an EMBL/GenBank/DDBJ whole genome shotgun (WGS) entry which is preliminary data.</text>
</comment>
<gene>
    <name evidence="2" type="ORF">IRJ41_002818</name>
</gene>
<evidence type="ECO:0000313" key="2">
    <source>
        <dbReference type="EMBL" id="KAI7807376.1"/>
    </source>
</evidence>
<proteinExistence type="predicted"/>
<evidence type="ECO:0000256" key="1">
    <source>
        <dbReference type="SAM" id="MobiDB-lite"/>
    </source>
</evidence>
<accession>A0A9W7WSC1</accession>
<dbReference type="Proteomes" id="UP001059041">
    <property type="component" value="Linkage Group LG7"/>
</dbReference>
<feature type="region of interest" description="Disordered" evidence="1">
    <location>
        <begin position="1"/>
        <end position="24"/>
    </location>
</feature>
<sequence>MKETEKGAAASGEVPEPSPPHQMETLENQLKEGDIVEEVEVLPEQGLNQSQNVWGLGLQSEEEYVA</sequence>